<feature type="transmembrane region" description="Helical" evidence="5">
    <location>
        <begin position="65"/>
        <end position="84"/>
    </location>
</feature>
<feature type="transmembrane region" description="Helical" evidence="5">
    <location>
        <begin position="6"/>
        <end position="26"/>
    </location>
</feature>
<comment type="subcellular location">
    <subcellularLocation>
        <location evidence="1">Membrane</location>
        <topology evidence="1">Multi-pass membrane protein</topology>
    </subcellularLocation>
</comment>
<keyword evidence="2 5" id="KW-0812">Transmembrane</keyword>
<keyword evidence="4 5" id="KW-0472">Membrane</keyword>
<name>A0A1H6CB20_9BACT</name>
<accession>A0A1H6CB20</accession>
<reference evidence="6 7" key="1">
    <citation type="submission" date="2016-10" db="EMBL/GenBank/DDBJ databases">
        <authorList>
            <person name="de Groot N.N."/>
        </authorList>
    </citation>
    <scope>NUCLEOTIDE SEQUENCE [LARGE SCALE GENOMIC DNA]</scope>
    <source>
        <strain evidence="6 7">DSM 22489</strain>
    </source>
</reference>
<dbReference type="InterPro" id="IPR032808">
    <property type="entry name" value="DoxX"/>
</dbReference>
<sequence length="129" mass="14223">MRLGRIAMGTLYLAAGIAHFVATRTYEAIMPDYLTAHHALVLISGVAEFAGGLGILLPYPKLNRAAAWGIILLLIAVSPANLWMLQHPERYANIPLWVLWARLPLQLVLIAWAWAYTRVPAAQRVGNQG</sequence>
<keyword evidence="7" id="KW-1185">Reference proteome</keyword>
<evidence type="ECO:0000256" key="1">
    <source>
        <dbReference type="ARBA" id="ARBA00004141"/>
    </source>
</evidence>
<dbReference type="Pfam" id="PF13564">
    <property type="entry name" value="DoxX_2"/>
    <property type="match status" value="1"/>
</dbReference>
<evidence type="ECO:0000313" key="7">
    <source>
        <dbReference type="Proteomes" id="UP000236728"/>
    </source>
</evidence>
<organism evidence="6 7">
    <name type="scientific">Bryocella elongata</name>
    <dbReference type="NCBI Taxonomy" id="863522"/>
    <lineage>
        <taxon>Bacteria</taxon>
        <taxon>Pseudomonadati</taxon>
        <taxon>Acidobacteriota</taxon>
        <taxon>Terriglobia</taxon>
        <taxon>Terriglobales</taxon>
        <taxon>Acidobacteriaceae</taxon>
        <taxon>Bryocella</taxon>
    </lineage>
</organism>
<evidence type="ECO:0000256" key="2">
    <source>
        <dbReference type="ARBA" id="ARBA00022692"/>
    </source>
</evidence>
<evidence type="ECO:0000313" key="6">
    <source>
        <dbReference type="EMBL" id="SEG69596.1"/>
    </source>
</evidence>
<evidence type="ECO:0000256" key="3">
    <source>
        <dbReference type="ARBA" id="ARBA00022989"/>
    </source>
</evidence>
<dbReference type="OrthoDB" id="327939at2"/>
<evidence type="ECO:0000256" key="4">
    <source>
        <dbReference type="ARBA" id="ARBA00023136"/>
    </source>
</evidence>
<dbReference type="AlphaFoldDB" id="A0A1H6CB20"/>
<feature type="transmembrane region" description="Helical" evidence="5">
    <location>
        <begin position="38"/>
        <end position="59"/>
    </location>
</feature>
<keyword evidence="3 5" id="KW-1133">Transmembrane helix</keyword>
<protein>
    <submittedName>
        <fullName evidence="6">Uncharacterized membrane protein</fullName>
    </submittedName>
</protein>
<proteinExistence type="predicted"/>
<dbReference type="EMBL" id="FNVA01000009">
    <property type="protein sequence ID" value="SEG69596.1"/>
    <property type="molecule type" value="Genomic_DNA"/>
</dbReference>
<gene>
    <name evidence="6" type="ORF">SAMN05421819_4364</name>
</gene>
<dbReference type="GO" id="GO:0016020">
    <property type="term" value="C:membrane"/>
    <property type="evidence" value="ECO:0007669"/>
    <property type="project" value="UniProtKB-SubCell"/>
</dbReference>
<dbReference type="PANTHER" id="PTHR36974">
    <property type="entry name" value="MEMBRANE PROTEIN-RELATED"/>
    <property type="match status" value="1"/>
</dbReference>
<evidence type="ECO:0000256" key="5">
    <source>
        <dbReference type="SAM" id="Phobius"/>
    </source>
</evidence>
<dbReference type="Proteomes" id="UP000236728">
    <property type="component" value="Unassembled WGS sequence"/>
</dbReference>
<dbReference type="PANTHER" id="PTHR36974:SF1">
    <property type="entry name" value="DOXX FAMILY MEMBRANE PROTEIN"/>
    <property type="match status" value="1"/>
</dbReference>
<feature type="transmembrane region" description="Helical" evidence="5">
    <location>
        <begin position="96"/>
        <end position="115"/>
    </location>
</feature>